<protein>
    <submittedName>
        <fullName evidence="2">Uncharacterized protein</fullName>
    </submittedName>
</protein>
<feature type="region of interest" description="Disordered" evidence="1">
    <location>
        <begin position="1"/>
        <end position="55"/>
    </location>
</feature>
<gene>
    <name evidence="2" type="ORF">A3F00_02695</name>
</gene>
<evidence type="ECO:0000313" key="2">
    <source>
        <dbReference type="EMBL" id="OGE39344.1"/>
    </source>
</evidence>
<organism evidence="2 3">
    <name type="scientific">Candidatus Daviesbacteria bacterium RIFCSPHIGHO2_12_FULL_37_11</name>
    <dbReference type="NCBI Taxonomy" id="1797777"/>
    <lineage>
        <taxon>Bacteria</taxon>
        <taxon>Candidatus Daviesiibacteriota</taxon>
    </lineage>
</organism>
<name>A0A1F5KEQ7_9BACT</name>
<evidence type="ECO:0000256" key="1">
    <source>
        <dbReference type="SAM" id="MobiDB-lite"/>
    </source>
</evidence>
<reference evidence="2 3" key="1">
    <citation type="journal article" date="2016" name="Nat. Commun.">
        <title>Thousands of microbial genomes shed light on interconnected biogeochemical processes in an aquifer system.</title>
        <authorList>
            <person name="Anantharaman K."/>
            <person name="Brown C.T."/>
            <person name="Hug L.A."/>
            <person name="Sharon I."/>
            <person name="Castelle C.J."/>
            <person name="Probst A.J."/>
            <person name="Thomas B.C."/>
            <person name="Singh A."/>
            <person name="Wilkins M.J."/>
            <person name="Karaoz U."/>
            <person name="Brodie E.L."/>
            <person name="Williams K.H."/>
            <person name="Hubbard S.S."/>
            <person name="Banfield J.F."/>
        </authorList>
    </citation>
    <scope>NUCLEOTIDE SEQUENCE [LARGE SCALE GENOMIC DNA]</scope>
</reference>
<evidence type="ECO:0000313" key="3">
    <source>
        <dbReference type="Proteomes" id="UP000176527"/>
    </source>
</evidence>
<feature type="compositionally biased region" description="Polar residues" evidence="1">
    <location>
        <begin position="22"/>
        <end position="36"/>
    </location>
</feature>
<comment type="caution">
    <text evidence="2">The sequence shown here is derived from an EMBL/GenBank/DDBJ whole genome shotgun (WGS) entry which is preliminary data.</text>
</comment>
<accession>A0A1F5KEQ7</accession>
<proteinExistence type="predicted"/>
<feature type="compositionally biased region" description="Polar residues" evidence="1">
    <location>
        <begin position="1"/>
        <end position="13"/>
    </location>
</feature>
<sequence length="85" mass="8289">MNTDDPNNPQGGSAPSADIPASDTNTPATEPAQETPQPMGGNEPAPTEGGMDATAANCHCGKPSTGGNCTGCNMPEATCNCAPAA</sequence>
<dbReference type="AlphaFoldDB" id="A0A1F5KEQ7"/>
<dbReference type="EMBL" id="MFDE01000002">
    <property type="protein sequence ID" value="OGE39344.1"/>
    <property type="molecule type" value="Genomic_DNA"/>
</dbReference>
<dbReference type="Proteomes" id="UP000176527">
    <property type="component" value="Unassembled WGS sequence"/>
</dbReference>